<evidence type="ECO:0000313" key="3">
    <source>
        <dbReference type="Proteomes" id="UP000041254"/>
    </source>
</evidence>
<dbReference type="Proteomes" id="UP000041254">
    <property type="component" value="Unassembled WGS sequence"/>
</dbReference>
<dbReference type="EMBL" id="CDMY01000061">
    <property type="protein sequence ID" value="CEL92302.1"/>
    <property type="molecule type" value="Genomic_DNA"/>
</dbReference>
<dbReference type="InParanoid" id="A0A0G4E9L1"/>
<gene>
    <name evidence="2" type="ORF">Vbra_11028</name>
</gene>
<evidence type="ECO:0000313" key="2">
    <source>
        <dbReference type="EMBL" id="CEL92302.1"/>
    </source>
</evidence>
<dbReference type="PANTHER" id="PTHR19446">
    <property type="entry name" value="REVERSE TRANSCRIPTASES"/>
    <property type="match status" value="1"/>
</dbReference>
<feature type="compositionally biased region" description="Polar residues" evidence="1">
    <location>
        <begin position="1"/>
        <end position="11"/>
    </location>
</feature>
<organism evidence="2 3">
    <name type="scientific">Vitrella brassicaformis (strain CCMP3155)</name>
    <dbReference type="NCBI Taxonomy" id="1169540"/>
    <lineage>
        <taxon>Eukaryota</taxon>
        <taxon>Sar</taxon>
        <taxon>Alveolata</taxon>
        <taxon>Colpodellida</taxon>
        <taxon>Vitrellaceae</taxon>
        <taxon>Vitrella</taxon>
    </lineage>
</organism>
<dbReference type="AlphaFoldDB" id="A0A0G4E9L1"/>
<proteinExistence type="predicted"/>
<evidence type="ECO:0000256" key="1">
    <source>
        <dbReference type="SAM" id="MobiDB-lite"/>
    </source>
</evidence>
<sequence>MQVSRSTNLTQLRRADGTLTDGPKELERVMFDGFEAKYGHAPPPPSADVLEWLDVVLADRQQPNQQLSNYPSLTERLSPEAIKRAIRKLGNGKSTPDNTPGEILKWSPPVVMETFLDALFILIHGGQPLHILGEATTSYIYKKNDPDELSSWRPVSAQNPFIKAVAKTLQAESEELAEKHGIIAEQQKGFRIDSSCHHQVATLAHLISDAQAHEEEIWIGYIDLSDAYGCVDHQTLLEIMV</sequence>
<dbReference type="VEuPathDB" id="CryptoDB:Vbra_11028"/>
<reference evidence="2 3" key="1">
    <citation type="submission" date="2014-11" db="EMBL/GenBank/DDBJ databases">
        <authorList>
            <person name="Zhu J."/>
            <person name="Qi W."/>
            <person name="Song R."/>
        </authorList>
    </citation>
    <scope>NUCLEOTIDE SEQUENCE [LARGE SCALE GENOMIC DNA]</scope>
</reference>
<dbReference type="OrthoDB" id="414730at2759"/>
<protein>
    <submittedName>
        <fullName evidence="2">Uncharacterized protein</fullName>
    </submittedName>
</protein>
<accession>A0A0G4E9L1</accession>
<name>A0A0G4E9L1_VITBC</name>
<feature type="region of interest" description="Disordered" evidence="1">
    <location>
        <begin position="1"/>
        <end position="21"/>
    </location>
</feature>
<keyword evidence="3" id="KW-1185">Reference proteome</keyword>